<dbReference type="HOGENOM" id="CLU_026574_2_2_7"/>
<dbReference type="Gene3D" id="1.10.4100.10">
    <property type="entry name" value="2-methylcitrate dehydratase PrpD"/>
    <property type="match status" value="1"/>
</dbReference>
<dbReference type="Pfam" id="PF03972">
    <property type="entry name" value="MmgE_PrpD_N"/>
    <property type="match status" value="1"/>
</dbReference>
<dbReference type="KEGG" id="ccv:CCV52592_0206"/>
<evidence type="ECO:0000259" key="2">
    <source>
        <dbReference type="Pfam" id="PF03972"/>
    </source>
</evidence>
<dbReference type="STRING" id="360105.CCV52592_0206"/>
<sequence length="449" mass="48846">MKETAFEKVAKFVQETSYEDLPPKLIDIIKMAFTDYVGVSVAGARHKNVMAMIKYAKLNSKKREASVFCHGFKSSVQLAAMINAVSSHSLDFDDVSLSTIGHPSVVIAPVCFTLSENLNLGGKDMILAYALASEVMHKLALCAMPEVSQNGWHTTSVFGVFGAVVAAAVLKRSSKSEIISALGIAASKASGVRANFGTSVKAYHAGMACFNGIDSLLLAGCGLSSSPYSFEGVDGFMQTFGGIYEGEVDLKFGDTWDLLQNGLIFKRYPSCSGAHPAIDLALEMGPKYGLNFRDIKRIDVGCSLLAPKELNYEFPTDALQAKFSMRYAIASALFYGGAGLGEYTNEKVADPQIQEFMRKIYVSVDDEFKKLGFIGTSPVKIKITLENGEILNGKCLLAKGNPQNPLSTDEMASKFYECTKDLGENKRLFERLNELEKCENSEEILNLIS</sequence>
<name>A7GZH8_CAMC5</name>
<comment type="similarity">
    <text evidence="1">Belongs to the PrpD family.</text>
</comment>
<feature type="domain" description="MmgE/PrpD N-terminal" evidence="2">
    <location>
        <begin position="8"/>
        <end position="241"/>
    </location>
</feature>
<dbReference type="Proteomes" id="UP000006380">
    <property type="component" value="Chromosome"/>
</dbReference>
<dbReference type="RefSeq" id="WP_009650488.1">
    <property type="nucleotide sequence ID" value="NC_009715.2"/>
</dbReference>
<dbReference type="AlphaFoldDB" id="A7GZH8"/>
<dbReference type="PANTHER" id="PTHR16943">
    <property type="entry name" value="2-METHYLCITRATE DEHYDRATASE-RELATED"/>
    <property type="match status" value="1"/>
</dbReference>
<dbReference type="PANTHER" id="PTHR16943:SF8">
    <property type="entry name" value="2-METHYLCITRATE DEHYDRATASE"/>
    <property type="match status" value="1"/>
</dbReference>
<dbReference type="OrthoDB" id="9795089at2"/>
<dbReference type="Gene3D" id="3.30.1330.120">
    <property type="entry name" value="2-methylcitrate dehydratase PrpD"/>
    <property type="match status" value="1"/>
</dbReference>
<proteinExistence type="inferred from homology"/>
<dbReference type="GO" id="GO:0016829">
    <property type="term" value="F:lyase activity"/>
    <property type="evidence" value="ECO:0007669"/>
    <property type="project" value="InterPro"/>
</dbReference>
<gene>
    <name evidence="4" type="ORF">CCV52592_0206</name>
</gene>
<dbReference type="InterPro" id="IPR005656">
    <property type="entry name" value="MmgE_PrpD"/>
</dbReference>
<reference evidence="4" key="1">
    <citation type="submission" date="2016-07" db="EMBL/GenBank/DDBJ databases">
        <title>Comparative genomics of the Campylobacter concisus group.</title>
        <authorList>
            <person name="Miller W.G."/>
            <person name="Yee E."/>
            <person name="Chapman M.H."/>
            <person name="Huynh S."/>
            <person name="Bono J.L."/>
            <person name="On S.L.W."/>
            <person name="StLeger J."/>
            <person name="Foster G."/>
            <person name="Parker C.T."/>
        </authorList>
    </citation>
    <scope>NUCLEOTIDE SEQUENCE</scope>
    <source>
        <strain evidence="4">525.92</strain>
    </source>
</reference>
<keyword evidence="5" id="KW-1185">Reference proteome</keyword>
<feature type="domain" description="MmgE/PrpD C-terminal" evidence="3">
    <location>
        <begin position="268"/>
        <end position="425"/>
    </location>
</feature>
<dbReference type="InterPro" id="IPR045336">
    <property type="entry name" value="MmgE_PrpD_N"/>
</dbReference>
<organism evidence="4 5">
    <name type="scientific">Campylobacter curvus (strain 525.92)</name>
    <dbReference type="NCBI Taxonomy" id="360105"/>
    <lineage>
        <taxon>Bacteria</taxon>
        <taxon>Pseudomonadati</taxon>
        <taxon>Campylobacterota</taxon>
        <taxon>Epsilonproteobacteria</taxon>
        <taxon>Campylobacterales</taxon>
        <taxon>Campylobacteraceae</taxon>
        <taxon>Campylobacter</taxon>
    </lineage>
</organism>
<dbReference type="InterPro" id="IPR042188">
    <property type="entry name" value="MmgE/PrpD_sf_2"/>
</dbReference>
<evidence type="ECO:0000259" key="3">
    <source>
        <dbReference type="Pfam" id="PF19305"/>
    </source>
</evidence>
<evidence type="ECO:0000313" key="4">
    <source>
        <dbReference type="EMBL" id="EAU01316.1"/>
    </source>
</evidence>
<dbReference type="Pfam" id="PF19305">
    <property type="entry name" value="MmgE_PrpD_C"/>
    <property type="match status" value="1"/>
</dbReference>
<dbReference type="InterPro" id="IPR045337">
    <property type="entry name" value="MmgE_PrpD_C"/>
</dbReference>
<dbReference type="InterPro" id="IPR042183">
    <property type="entry name" value="MmgE/PrpD_sf_1"/>
</dbReference>
<protein>
    <submittedName>
        <fullName evidence="4">MmgE/PrpD family protein</fullName>
    </submittedName>
</protein>
<dbReference type="SUPFAM" id="SSF103378">
    <property type="entry name" value="2-methylcitrate dehydratase PrpD"/>
    <property type="match status" value="1"/>
</dbReference>
<evidence type="ECO:0000256" key="1">
    <source>
        <dbReference type="ARBA" id="ARBA00006174"/>
    </source>
</evidence>
<dbReference type="InterPro" id="IPR036148">
    <property type="entry name" value="MmgE/PrpD_sf"/>
</dbReference>
<accession>A7GZH8</accession>
<evidence type="ECO:0000313" key="5">
    <source>
        <dbReference type="Proteomes" id="UP000006380"/>
    </source>
</evidence>
<dbReference type="EMBL" id="CP000767">
    <property type="protein sequence ID" value="EAU01316.1"/>
    <property type="molecule type" value="Genomic_DNA"/>
</dbReference>